<dbReference type="GeneID" id="43759275"/>
<dbReference type="RefSeq" id="WP_158502445.1">
    <property type="nucleotide sequence ID" value="NZ_BJOA01000192.1"/>
</dbReference>
<gene>
    <name evidence="1" type="ORF">SAMN04487909_14139</name>
</gene>
<accession>A0A1G8ZML1</accession>
<sequence length="46" mass="5450">MKDHKRVTLATSENTEKFIQEYLPKIIARLKKEGKLPDIEREKPVK</sequence>
<dbReference type="OrthoDB" id="9958291at2"/>
<organism evidence="1 2">
    <name type="scientific">Aneurinibacillus migulanus</name>
    <name type="common">Bacillus migulanus</name>
    <dbReference type="NCBI Taxonomy" id="47500"/>
    <lineage>
        <taxon>Bacteria</taxon>
        <taxon>Bacillati</taxon>
        <taxon>Bacillota</taxon>
        <taxon>Bacilli</taxon>
        <taxon>Bacillales</taxon>
        <taxon>Paenibacillaceae</taxon>
        <taxon>Aneurinibacillus group</taxon>
        <taxon>Aneurinibacillus</taxon>
    </lineage>
</organism>
<evidence type="ECO:0000313" key="2">
    <source>
        <dbReference type="Proteomes" id="UP000182836"/>
    </source>
</evidence>
<dbReference type="Proteomes" id="UP000182836">
    <property type="component" value="Unassembled WGS sequence"/>
</dbReference>
<evidence type="ECO:0000313" key="1">
    <source>
        <dbReference type="EMBL" id="SDK15625.1"/>
    </source>
</evidence>
<dbReference type="AlphaFoldDB" id="A0A1G8ZML1"/>
<protein>
    <submittedName>
        <fullName evidence="1">Uncharacterized protein</fullName>
    </submittedName>
</protein>
<name>A0A1G8ZML1_ANEMI</name>
<proteinExistence type="predicted"/>
<dbReference type="EMBL" id="FNED01000041">
    <property type="protein sequence ID" value="SDK15625.1"/>
    <property type="molecule type" value="Genomic_DNA"/>
</dbReference>
<reference evidence="1 2" key="1">
    <citation type="submission" date="2016-10" db="EMBL/GenBank/DDBJ databases">
        <authorList>
            <person name="de Groot N.N."/>
        </authorList>
    </citation>
    <scope>NUCLEOTIDE SEQUENCE [LARGE SCALE GENOMIC DNA]</scope>
    <source>
        <strain evidence="1 2">DSM 2895</strain>
    </source>
</reference>